<feature type="region of interest" description="Disordered" evidence="1">
    <location>
        <begin position="455"/>
        <end position="494"/>
    </location>
</feature>
<evidence type="ECO:0000256" key="1">
    <source>
        <dbReference type="SAM" id="MobiDB-lite"/>
    </source>
</evidence>
<comment type="caution">
    <text evidence="3">The sequence shown here is derived from an EMBL/GenBank/DDBJ whole genome shotgun (WGS) entry which is preliminary data.</text>
</comment>
<accession>A0A9P4L5A0</accession>
<dbReference type="OrthoDB" id="408631at2759"/>
<dbReference type="GeneID" id="63852446"/>
<dbReference type="Gene3D" id="3.80.10.10">
    <property type="entry name" value="Ribonuclease Inhibitor"/>
    <property type="match status" value="1"/>
</dbReference>
<dbReference type="InterPro" id="IPR032675">
    <property type="entry name" value="LRR_dom_sf"/>
</dbReference>
<evidence type="ECO:0000259" key="2">
    <source>
        <dbReference type="Pfam" id="PF12937"/>
    </source>
</evidence>
<dbReference type="Proteomes" id="UP000800039">
    <property type="component" value="Unassembled WGS sequence"/>
</dbReference>
<feature type="compositionally biased region" description="Polar residues" evidence="1">
    <location>
        <begin position="461"/>
        <end position="490"/>
    </location>
</feature>
<dbReference type="InterPro" id="IPR036047">
    <property type="entry name" value="F-box-like_dom_sf"/>
</dbReference>
<evidence type="ECO:0000313" key="4">
    <source>
        <dbReference type="Proteomes" id="UP000800039"/>
    </source>
</evidence>
<evidence type="ECO:0000313" key="3">
    <source>
        <dbReference type="EMBL" id="KAF1841763.1"/>
    </source>
</evidence>
<dbReference type="SUPFAM" id="SSF52047">
    <property type="entry name" value="RNI-like"/>
    <property type="match status" value="1"/>
</dbReference>
<dbReference type="EMBL" id="ML976618">
    <property type="protein sequence ID" value="KAF1841763.1"/>
    <property type="molecule type" value="Genomic_DNA"/>
</dbReference>
<dbReference type="Pfam" id="PF12937">
    <property type="entry name" value="F-box-like"/>
    <property type="match status" value="1"/>
</dbReference>
<dbReference type="RefSeq" id="XP_040784326.1">
    <property type="nucleotide sequence ID" value="XM_040935195.1"/>
</dbReference>
<name>A0A9P4L5A0_9PLEO</name>
<reference evidence="3" key="1">
    <citation type="submission" date="2020-01" db="EMBL/GenBank/DDBJ databases">
        <authorList>
            <consortium name="DOE Joint Genome Institute"/>
            <person name="Haridas S."/>
            <person name="Albert R."/>
            <person name="Binder M."/>
            <person name="Bloem J."/>
            <person name="Labutti K."/>
            <person name="Salamov A."/>
            <person name="Andreopoulos B."/>
            <person name="Baker S.E."/>
            <person name="Barry K."/>
            <person name="Bills G."/>
            <person name="Bluhm B.H."/>
            <person name="Cannon C."/>
            <person name="Castanera R."/>
            <person name="Culley D.E."/>
            <person name="Daum C."/>
            <person name="Ezra D."/>
            <person name="Gonzalez J.B."/>
            <person name="Henrissat B."/>
            <person name="Kuo A."/>
            <person name="Liang C."/>
            <person name="Lipzen A."/>
            <person name="Lutzoni F."/>
            <person name="Magnuson J."/>
            <person name="Mondo S."/>
            <person name="Nolan M."/>
            <person name="Ohm R."/>
            <person name="Pangilinan J."/>
            <person name="Park H.-J."/>
            <person name="Ramirez L."/>
            <person name="Alfaro M."/>
            <person name="Sun H."/>
            <person name="Tritt A."/>
            <person name="Yoshinaga Y."/>
            <person name="Zwiers L.-H."/>
            <person name="Turgeon B.G."/>
            <person name="Goodwin S.B."/>
            <person name="Spatafora J.W."/>
            <person name="Crous P.W."/>
            <person name="Grigoriev I.V."/>
        </authorList>
    </citation>
    <scope>NUCLEOTIDE SEQUENCE</scope>
    <source>
        <strain evidence="3">CBS 394.84</strain>
    </source>
</reference>
<dbReference type="InterPro" id="IPR001810">
    <property type="entry name" value="F-box_dom"/>
</dbReference>
<dbReference type="Gene3D" id="1.20.1280.50">
    <property type="match status" value="1"/>
</dbReference>
<keyword evidence="4" id="KW-1185">Reference proteome</keyword>
<protein>
    <recommendedName>
        <fullName evidence="2">F-box domain-containing protein</fullName>
    </recommendedName>
</protein>
<feature type="domain" description="F-box" evidence="2">
    <location>
        <begin position="20"/>
        <end position="48"/>
    </location>
</feature>
<proteinExistence type="predicted"/>
<organism evidence="3 4">
    <name type="scientific">Cucurbitaria berberidis CBS 394.84</name>
    <dbReference type="NCBI Taxonomy" id="1168544"/>
    <lineage>
        <taxon>Eukaryota</taxon>
        <taxon>Fungi</taxon>
        <taxon>Dikarya</taxon>
        <taxon>Ascomycota</taxon>
        <taxon>Pezizomycotina</taxon>
        <taxon>Dothideomycetes</taxon>
        <taxon>Pleosporomycetidae</taxon>
        <taxon>Pleosporales</taxon>
        <taxon>Pleosporineae</taxon>
        <taxon>Cucurbitariaceae</taxon>
        <taxon>Cucurbitaria</taxon>
    </lineage>
</organism>
<gene>
    <name evidence="3" type="ORF">K460DRAFT_379770</name>
</gene>
<dbReference type="SUPFAM" id="SSF81383">
    <property type="entry name" value="F-box domain"/>
    <property type="match status" value="1"/>
</dbReference>
<dbReference type="AlphaFoldDB" id="A0A9P4L5A0"/>
<sequence>MDDLLPSYESAIQRNPWALISRYLPSADLCSAALVCREWHKTFTPNLWGSPASHFGVQNDTVYVALTRFKRTLPYVRPFVRELTHTLHFPPAHAEIYGGPHAEWLRDCLEYLPRLQCLIVDGLPFFDHASLLNLRHASLRWRASHSHAFPVFGLRLLDASGCTNATSTGLAEALPHFPDLVSLDLSRTPAAKDEMVLINLKYLRNLRVLSLKSLSLKDSDVAIIVRSIGTRVRSLDVGNNHLTDGSARLLLEYCMKEMTVEAHVTRGPLPPVEHARIGGSIDAFETENIVSHLRKKLTEGFVGSLAIEEARDAGITHLYLSSNAVTVEGISGLLRSTRLQVLDIGILPGLLRNPVHTSSGELDSDLQLPGVAKLTSILSEFASAKLKYLRVNYEVITEDAPQEAVPSPRAELSGDLGVYAPSNAHELEAVETPTPELDSTDTAITELAGDSLYATELPGSSPYNLPSTQGANSPNKATTRTPTIEVTSEPQLVKRGAAYAPEPVLVDSSLPPVTSSSYNNESERSLSASNSFDVHQCLSPILSSSDVDVVNPSISSPRTRSRNNSTHYVEDRRARLDLRQSQENRLHPGMLPKVHTLVLTDVPILTTNGEIINRLIQYIKDAAEEASIARQRAGHTYILPPGRSRAIAEREYARSLFALQRIVLELVPPQAAPKKISTSWRAYPTKSSTEDADSEAFWEAATHDFSFFGDEECGLPTLEPGRTLPLTAMSGLELAPHHSMPPRKPRVPESSYRPLLDVVGEIAKFRKERKAAFENLVRMGGEVEPDVEGYWPGDITVVRKPANPDAGELDCYGNRYESGWYYR</sequence>